<dbReference type="STRING" id="1114924.SAMN05216258_102462"/>
<dbReference type="EMBL" id="FOQH01000002">
    <property type="protein sequence ID" value="SFH83362.1"/>
    <property type="molecule type" value="Genomic_DNA"/>
</dbReference>
<feature type="signal peptide" evidence="2">
    <location>
        <begin position="1"/>
        <end position="24"/>
    </location>
</feature>
<name>A0A1I3D9E0_9RHOB</name>
<evidence type="ECO:0000256" key="1">
    <source>
        <dbReference type="ARBA" id="ARBA00022729"/>
    </source>
</evidence>
<proteinExistence type="predicted"/>
<dbReference type="OrthoDB" id="7362103at2"/>
<sequence length="140" mass="16015">MILRRRLLATLALLPLAGLRPARAQEGADPLAQYLWVARPVIVFANNDRDPRLIRQISEFERVAADLEERDVVVIVDTEPGPSRYETTDLRRKFRPHDFNVIVVGKDGEVKKRSPVPMTGDSLARLIDRLPIRQQELGRR</sequence>
<evidence type="ECO:0000313" key="4">
    <source>
        <dbReference type="EMBL" id="SFH83362.1"/>
    </source>
</evidence>
<dbReference type="Proteomes" id="UP000199377">
    <property type="component" value="Unassembled WGS sequence"/>
</dbReference>
<organism evidence="4 5">
    <name type="scientific">Albimonas pacifica</name>
    <dbReference type="NCBI Taxonomy" id="1114924"/>
    <lineage>
        <taxon>Bacteria</taxon>
        <taxon>Pseudomonadati</taxon>
        <taxon>Pseudomonadota</taxon>
        <taxon>Alphaproteobacteria</taxon>
        <taxon>Rhodobacterales</taxon>
        <taxon>Paracoccaceae</taxon>
        <taxon>Albimonas</taxon>
    </lineage>
</organism>
<gene>
    <name evidence="4" type="ORF">SAMN05216258_102462</name>
</gene>
<keyword evidence="5" id="KW-1185">Reference proteome</keyword>
<dbReference type="InterPro" id="IPR025232">
    <property type="entry name" value="DUF4174"/>
</dbReference>
<evidence type="ECO:0000313" key="5">
    <source>
        <dbReference type="Proteomes" id="UP000199377"/>
    </source>
</evidence>
<protein>
    <recommendedName>
        <fullName evidence="3">DUF4174 domain-containing protein</fullName>
    </recommendedName>
</protein>
<keyword evidence="1 2" id="KW-0732">Signal</keyword>
<evidence type="ECO:0000259" key="3">
    <source>
        <dbReference type="Pfam" id="PF13778"/>
    </source>
</evidence>
<evidence type="ECO:0000256" key="2">
    <source>
        <dbReference type="SAM" id="SignalP"/>
    </source>
</evidence>
<dbReference type="RefSeq" id="WP_092858531.1">
    <property type="nucleotide sequence ID" value="NZ_FOQH01000002.1"/>
</dbReference>
<feature type="domain" description="DUF4174" evidence="3">
    <location>
        <begin position="30"/>
        <end position="136"/>
    </location>
</feature>
<accession>A0A1I3D9E0</accession>
<dbReference type="Pfam" id="PF13778">
    <property type="entry name" value="DUF4174"/>
    <property type="match status" value="1"/>
</dbReference>
<reference evidence="4 5" key="1">
    <citation type="submission" date="2016-10" db="EMBL/GenBank/DDBJ databases">
        <authorList>
            <person name="de Groot N.N."/>
        </authorList>
    </citation>
    <scope>NUCLEOTIDE SEQUENCE [LARGE SCALE GENOMIC DNA]</scope>
    <source>
        <strain evidence="4 5">CGMCC 1.11030</strain>
    </source>
</reference>
<dbReference type="AlphaFoldDB" id="A0A1I3D9E0"/>
<feature type="chain" id="PRO_5011681571" description="DUF4174 domain-containing protein" evidence="2">
    <location>
        <begin position="25"/>
        <end position="140"/>
    </location>
</feature>